<accession>A0A1Y3PRV1</accession>
<protein>
    <recommendedName>
        <fullName evidence="2">Myb-like domain-containing protein</fullName>
    </recommendedName>
</protein>
<dbReference type="Proteomes" id="UP000196475">
    <property type="component" value="Unassembled WGS sequence"/>
</dbReference>
<evidence type="ECO:0000313" key="4">
    <source>
        <dbReference type="Proteomes" id="UP000196475"/>
    </source>
</evidence>
<sequence length="189" mass="22323">MRQDGWTEEDDQLLAEITLRHIREGSTQTRAFEEAGERLNRTAGACAFRWATVVKHQYQAAVEVAKRQAREVKKKRLQKRQINTDQISIILEGDTEVDLDAVIRTIKVFKQKERSYRSLVREYNRLEEENRLLRRENEKLKLEIQEMSRRNLQQEEDYKTLLQIVNRARKMSLLDEKKDGSDFASVSSV</sequence>
<reference evidence="4" key="1">
    <citation type="submission" date="2016-06" db="EMBL/GenBank/DDBJ databases">
        <authorList>
            <person name="Nascimento L."/>
            <person name="Pereira R.V."/>
            <person name="Martins L.F."/>
            <person name="Quaggio R.B."/>
            <person name="Silva A.M."/>
            <person name="Setubal J.C."/>
        </authorList>
    </citation>
    <scope>NUCLEOTIDE SEQUENCE [LARGE SCALE GENOMIC DNA]</scope>
</reference>
<gene>
    <name evidence="3" type="ORF">BAA01_14110</name>
</gene>
<evidence type="ECO:0000259" key="2">
    <source>
        <dbReference type="PROSITE" id="PS50090"/>
    </source>
</evidence>
<dbReference type="InterPro" id="IPR001005">
    <property type="entry name" value="SANT/Myb"/>
</dbReference>
<organism evidence="3 4">
    <name type="scientific">Bacillus thermozeamaize</name>
    <dbReference type="NCBI Taxonomy" id="230954"/>
    <lineage>
        <taxon>Bacteria</taxon>
        <taxon>Bacillati</taxon>
        <taxon>Bacillota</taxon>
        <taxon>Bacilli</taxon>
        <taxon>Bacillales</taxon>
        <taxon>Bacillaceae</taxon>
        <taxon>Bacillus</taxon>
    </lineage>
</organism>
<dbReference type="PANTHER" id="PTHR41302:SF2">
    <property type="entry name" value="PRESPORE SPECIFIC TRANSCRIPTIONAL ACTIVATOR RSFA"/>
    <property type="match status" value="1"/>
</dbReference>
<dbReference type="PROSITE" id="PS50090">
    <property type="entry name" value="MYB_LIKE"/>
    <property type="match status" value="1"/>
</dbReference>
<dbReference type="PANTHER" id="PTHR41302">
    <property type="entry name" value="PRESPORE-SPECIFIC TRANSCRIPTIONAL REGULATOR RSFA-RELATED"/>
    <property type="match status" value="1"/>
</dbReference>
<evidence type="ECO:0000256" key="1">
    <source>
        <dbReference type="SAM" id="Coils"/>
    </source>
</evidence>
<name>A0A1Y3PRV1_9BACI</name>
<dbReference type="NCBIfam" id="TIGR02894">
    <property type="entry name" value="DNA_bind_RsfA"/>
    <property type="match status" value="1"/>
</dbReference>
<comment type="caution">
    <text evidence="3">The sequence shown here is derived from an EMBL/GenBank/DDBJ whole genome shotgun (WGS) entry which is preliminary data.</text>
</comment>
<keyword evidence="1" id="KW-0175">Coiled coil</keyword>
<dbReference type="AlphaFoldDB" id="A0A1Y3PRV1"/>
<dbReference type="Pfam" id="PF13921">
    <property type="entry name" value="Myb_DNA-bind_6"/>
    <property type="match status" value="1"/>
</dbReference>
<evidence type="ECO:0000313" key="3">
    <source>
        <dbReference type="EMBL" id="OUM88836.1"/>
    </source>
</evidence>
<proteinExistence type="predicted"/>
<dbReference type="InterPro" id="IPR014243">
    <property type="entry name" value="RsfA-like"/>
</dbReference>
<dbReference type="EMBL" id="LZRT01000056">
    <property type="protein sequence ID" value="OUM88836.1"/>
    <property type="molecule type" value="Genomic_DNA"/>
</dbReference>
<feature type="domain" description="Myb-like" evidence="2">
    <location>
        <begin position="1"/>
        <end position="54"/>
    </location>
</feature>
<feature type="coiled-coil region" evidence="1">
    <location>
        <begin position="109"/>
        <end position="157"/>
    </location>
</feature>